<keyword evidence="2" id="KW-0547">Nucleotide-binding</keyword>
<dbReference type="InterPro" id="IPR027417">
    <property type="entry name" value="P-loop_NTPase"/>
</dbReference>
<dbReference type="InterPro" id="IPR003593">
    <property type="entry name" value="AAA+_ATPase"/>
</dbReference>
<keyword evidence="6" id="KW-1185">Reference proteome</keyword>
<proteinExistence type="predicted"/>
<dbReference type="Pfam" id="PF00005">
    <property type="entry name" value="ABC_tran"/>
    <property type="match status" value="1"/>
</dbReference>
<dbReference type="GO" id="GO:0005524">
    <property type="term" value="F:ATP binding"/>
    <property type="evidence" value="ECO:0007669"/>
    <property type="project" value="UniProtKB-KW"/>
</dbReference>
<dbReference type="InterPro" id="IPR003439">
    <property type="entry name" value="ABC_transporter-like_ATP-bd"/>
</dbReference>
<dbReference type="Gene3D" id="3.40.50.300">
    <property type="entry name" value="P-loop containing nucleotide triphosphate hydrolases"/>
    <property type="match status" value="1"/>
</dbReference>
<dbReference type="OrthoDB" id="18209at2157"/>
<name>A0A1I5U0H8_9EURY</name>
<feature type="domain" description="ABC transporter" evidence="4">
    <location>
        <begin position="4"/>
        <end position="253"/>
    </location>
</feature>
<dbReference type="NCBIfam" id="TIGR01727">
    <property type="entry name" value="oligo_HPY"/>
    <property type="match status" value="1"/>
</dbReference>
<accession>A0A1I5U0H8</accession>
<keyword evidence="1" id="KW-0813">Transport</keyword>
<evidence type="ECO:0000256" key="1">
    <source>
        <dbReference type="ARBA" id="ARBA00022448"/>
    </source>
</evidence>
<dbReference type="GO" id="GO:0055085">
    <property type="term" value="P:transmembrane transport"/>
    <property type="evidence" value="ECO:0007669"/>
    <property type="project" value="UniProtKB-ARBA"/>
</dbReference>
<dbReference type="PROSITE" id="PS00211">
    <property type="entry name" value="ABC_TRANSPORTER_1"/>
    <property type="match status" value="1"/>
</dbReference>
<dbReference type="CDD" id="cd03257">
    <property type="entry name" value="ABC_NikE_OppD_transporters"/>
    <property type="match status" value="1"/>
</dbReference>
<organism evidence="5 6">
    <name type="scientific">Halolamina pelagica</name>
    <dbReference type="NCBI Taxonomy" id="699431"/>
    <lineage>
        <taxon>Archaea</taxon>
        <taxon>Methanobacteriati</taxon>
        <taxon>Methanobacteriota</taxon>
        <taxon>Stenosarchaea group</taxon>
        <taxon>Halobacteria</taxon>
        <taxon>Halobacteriales</taxon>
        <taxon>Haloferacaceae</taxon>
    </lineage>
</organism>
<keyword evidence="3 5" id="KW-0067">ATP-binding</keyword>
<dbReference type="InterPro" id="IPR013563">
    <property type="entry name" value="Oligopep_ABC_C"/>
</dbReference>
<evidence type="ECO:0000256" key="2">
    <source>
        <dbReference type="ARBA" id="ARBA00022741"/>
    </source>
</evidence>
<dbReference type="PANTHER" id="PTHR43776:SF8">
    <property type="entry name" value="ABC TRANSPORTER, ATP-BINDING PROTEIN"/>
    <property type="match status" value="1"/>
</dbReference>
<sequence length="339" mass="38233">MTVLELDDASKFFRTQTGLGALLSRDQEYVKAVNDVSLQLDDGEIVGLVGESGCGKTTLGKVVMRIHELTDGEITLHGTPIEEYGRKEYFQEVQMVFQDPFKSLNPQMTVREQLAEPLKVHGHDDREERIRESLEFANLTPPDQYLDRYPHEISGGEKQRVAIARALVLDPSVIIADEPVSMLDVSIRAGVLNLFRQLAEERDVTILYISHDLATVRHICTEIAVMYLGKVMEYGPTERICSTPSHPYTERLLSATPVADPTHDRSKVVYDEEVPDPVDLPDGCFFKHRCEFATEACDEEDMHLRPPAKAEADDEDWLMACHRAADGDLDWETIPSHNL</sequence>
<dbReference type="InterPro" id="IPR017871">
    <property type="entry name" value="ABC_transporter-like_CS"/>
</dbReference>
<gene>
    <name evidence="5" type="ORF">SAMN05216277_11151</name>
</gene>
<dbReference type="GO" id="GO:0015833">
    <property type="term" value="P:peptide transport"/>
    <property type="evidence" value="ECO:0007669"/>
    <property type="project" value="InterPro"/>
</dbReference>
<dbReference type="SMART" id="SM00382">
    <property type="entry name" value="AAA"/>
    <property type="match status" value="1"/>
</dbReference>
<evidence type="ECO:0000256" key="3">
    <source>
        <dbReference type="ARBA" id="ARBA00022840"/>
    </source>
</evidence>
<dbReference type="GO" id="GO:0016887">
    <property type="term" value="F:ATP hydrolysis activity"/>
    <property type="evidence" value="ECO:0007669"/>
    <property type="project" value="InterPro"/>
</dbReference>
<dbReference type="PANTHER" id="PTHR43776">
    <property type="entry name" value="TRANSPORT ATP-BINDING PROTEIN"/>
    <property type="match status" value="1"/>
</dbReference>
<evidence type="ECO:0000313" key="5">
    <source>
        <dbReference type="EMBL" id="SFP88820.1"/>
    </source>
</evidence>
<dbReference type="RefSeq" id="WP_074879176.1">
    <property type="nucleotide sequence ID" value="NZ_FOXI01000011.1"/>
</dbReference>
<dbReference type="EMBL" id="FOXI01000011">
    <property type="protein sequence ID" value="SFP88820.1"/>
    <property type="molecule type" value="Genomic_DNA"/>
</dbReference>
<dbReference type="AlphaFoldDB" id="A0A1I5U0H8"/>
<evidence type="ECO:0000313" key="6">
    <source>
        <dbReference type="Proteomes" id="UP000183769"/>
    </source>
</evidence>
<protein>
    <submittedName>
        <fullName evidence="5">Peptide/nickel transport system ATP-binding protein</fullName>
    </submittedName>
</protein>
<dbReference type="Pfam" id="PF08352">
    <property type="entry name" value="oligo_HPY"/>
    <property type="match status" value="1"/>
</dbReference>
<dbReference type="InterPro" id="IPR050319">
    <property type="entry name" value="ABC_transp_ATP-bind"/>
</dbReference>
<evidence type="ECO:0000259" key="4">
    <source>
        <dbReference type="PROSITE" id="PS50893"/>
    </source>
</evidence>
<dbReference type="FunFam" id="3.40.50.300:FF:000016">
    <property type="entry name" value="Oligopeptide ABC transporter ATP-binding component"/>
    <property type="match status" value="1"/>
</dbReference>
<dbReference type="PROSITE" id="PS50893">
    <property type="entry name" value="ABC_TRANSPORTER_2"/>
    <property type="match status" value="1"/>
</dbReference>
<dbReference type="Proteomes" id="UP000183769">
    <property type="component" value="Unassembled WGS sequence"/>
</dbReference>
<reference evidence="6" key="1">
    <citation type="submission" date="2016-10" db="EMBL/GenBank/DDBJ databases">
        <authorList>
            <person name="Varghese N."/>
            <person name="Submissions S."/>
        </authorList>
    </citation>
    <scope>NUCLEOTIDE SEQUENCE [LARGE SCALE GENOMIC DNA]</scope>
    <source>
        <strain evidence="6">CGMCC 1.10329</strain>
    </source>
</reference>
<dbReference type="SUPFAM" id="SSF52540">
    <property type="entry name" value="P-loop containing nucleoside triphosphate hydrolases"/>
    <property type="match status" value="1"/>
</dbReference>